<evidence type="ECO:0000256" key="1">
    <source>
        <dbReference type="SAM" id="Phobius"/>
    </source>
</evidence>
<protein>
    <submittedName>
        <fullName evidence="3">Ser/Thr phosphatase family protein</fullName>
    </submittedName>
</protein>
<dbReference type="Gene3D" id="3.60.21.10">
    <property type="match status" value="1"/>
</dbReference>
<name>A0A4P8XIU9_9BACL</name>
<dbReference type="Pfam" id="PF00149">
    <property type="entry name" value="Metallophos"/>
    <property type="match status" value="1"/>
</dbReference>
<feature type="transmembrane region" description="Helical" evidence="1">
    <location>
        <begin position="69"/>
        <end position="93"/>
    </location>
</feature>
<dbReference type="PANTHER" id="PTHR31302:SF0">
    <property type="entry name" value="TRANSMEMBRANE PROTEIN WITH METALLOPHOSPHOESTERASE DOMAIN"/>
    <property type="match status" value="1"/>
</dbReference>
<dbReference type="InterPro" id="IPR004843">
    <property type="entry name" value="Calcineurin-like_PHP"/>
</dbReference>
<keyword evidence="1" id="KW-0472">Membrane</keyword>
<keyword evidence="1" id="KW-0812">Transmembrane</keyword>
<dbReference type="SUPFAM" id="SSF56300">
    <property type="entry name" value="Metallo-dependent phosphatases"/>
    <property type="match status" value="1"/>
</dbReference>
<feature type="transmembrane region" description="Helical" evidence="1">
    <location>
        <begin position="37"/>
        <end position="57"/>
    </location>
</feature>
<dbReference type="GO" id="GO:0016787">
    <property type="term" value="F:hydrolase activity"/>
    <property type="evidence" value="ECO:0007669"/>
    <property type="project" value="InterPro"/>
</dbReference>
<evidence type="ECO:0000313" key="4">
    <source>
        <dbReference type="Proteomes" id="UP000300879"/>
    </source>
</evidence>
<accession>A0A4P8XIU9</accession>
<dbReference type="CDD" id="cd07385">
    <property type="entry name" value="MPP_YkuE_C"/>
    <property type="match status" value="1"/>
</dbReference>
<dbReference type="AlphaFoldDB" id="A0A4P8XIU9"/>
<dbReference type="KEGG" id="palo:E6C60_0528"/>
<dbReference type="RefSeq" id="WP_175415160.1">
    <property type="nucleotide sequence ID" value="NZ_CP040396.1"/>
</dbReference>
<dbReference type="PANTHER" id="PTHR31302">
    <property type="entry name" value="TRANSMEMBRANE PROTEIN WITH METALLOPHOSPHOESTERASE DOMAIN-RELATED"/>
    <property type="match status" value="1"/>
</dbReference>
<evidence type="ECO:0000313" key="3">
    <source>
        <dbReference type="EMBL" id="QCT01251.1"/>
    </source>
</evidence>
<dbReference type="Proteomes" id="UP000300879">
    <property type="component" value="Chromosome"/>
</dbReference>
<evidence type="ECO:0000259" key="2">
    <source>
        <dbReference type="Pfam" id="PF00149"/>
    </source>
</evidence>
<proteinExistence type="predicted"/>
<reference evidence="3 4" key="1">
    <citation type="submission" date="2019-05" db="EMBL/GenBank/DDBJ databases">
        <authorList>
            <person name="Chen C."/>
        </authorList>
    </citation>
    <scope>NUCLEOTIDE SEQUENCE [LARGE SCALE GENOMIC DNA]</scope>
    <source>
        <strain evidence="3 4">HB172198</strain>
    </source>
</reference>
<feature type="transmembrane region" description="Helical" evidence="1">
    <location>
        <begin position="105"/>
        <end position="125"/>
    </location>
</feature>
<sequence>MFIAAGIAILLVYALLVYYIGRSLWKWMSPKPARWLKAAYIIILTVVSTSFILGRFFGGVTILSMIGSYWMALFYVLILLLPLTHLLLWVMKLASLHSHRTEKRAGITVLVLSAAIIGFGIYNAYSPVVRSYEVTIPKAADVESLNIVMAADMHFGLLSGAGHAERMVEEMNRLQPDLVLIPGDVIDDDLEAYLDLGMVELLKGIQSKYGVYTSLGNHDRFDGEITELIAALEQSGMQVLYDETAEVQGITIAGRRDKQDAGRAGLSQILSGRDLTAPVLLLDHQPNALDEAQEAGTDLVVSGHTHNGQVFPGNLITGALFENDWGYLQKGSMHSIVTSGYGFWGPPIRLGSRSEIVQIEVTFQP</sequence>
<dbReference type="InterPro" id="IPR051158">
    <property type="entry name" value="Metallophosphoesterase_sf"/>
</dbReference>
<feature type="domain" description="Calcineurin-like phosphoesterase" evidence="2">
    <location>
        <begin position="146"/>
        <end position="307"/>
    </location>
</feature>
<dbReference type="EMBL" id="CP040396">
    <property type="protein sequence ID" value="QCT01251.1"/>
    <property type="molecule type" value="Genomic_DNA"/>
</dbReference>
<keyword evidence="4" id="KW-1185">Reference proteome</keyword>
<dbReference type="InterPro" id="IPR029052">
    <property type="entry name" value="Metallo-depent_PP-like"/>
</dbReference>
<keyword evidence="1" id="KW-1133">Transmembrane helix</keyword>
<feature type="transmembrane region" description="Helical" evidence="1">
    <location>
        <begin position="6"/>
        <end position="25"/>
    </location>
</feature>
<gene>
    <name evidence="3" type="ORF">E6C60_0528</name>
</gene>
<organism evidence="3 4">
    <name type="scientific">Paenibacillus algicola</name>
    <dbReference type="NCBI Taxonomy" id="2565926"/>
    <lineage>
        <taxon>Bacteria</taxon>
        <taxon>Bacillati</taxon>
        <taxon>Bacillota</taxon>
        <taxon>Bacilli</taxon>
        <taxon>Bacillales</taxon>
        <taxon>Paenibacillaceae</taxon>
        <taxon>Paenibacillus</taxon>
    </lineage>
</organism>